<organism evidence="1 2">
    <name type="scientific">Actinoallomurus oryzae</name>
    <dbReference type="NCBI Taxonomy" id="502180"/>
    <lineage>
        <taxon>Bacteria</taxon>
        <taxon>Bacillati</taxon>
        <taxon>Actinomycetota</taxon>
        <taxon>Actinomycetes</taxon>
        <taxon>Streptosporangiales</taxon>
        <taxon>Thermomonosporaceae</taxon>
        <taxon>Actinoallomurus</taxon>
    </lineage>
</organism>
<dbReference type="Proteomes" id="UP001500503">
    <property type="component" value="Unassembled WGS sequence"/>
</dbReference>
<dbReference type="RefSeq" id="WP_345474366.1">
    <property type="nucleotide sequence ID" value="NZ_BAABHF010000054.1"/>
</dbReference>
<sequence>MTVPHWGPYVGDVDIDGDDTMNAVGNQVNGDLVQKQIRFVRGKPSWYLGAEEITDRLASYVPALNHDVIEKTLEANHAIILFGPAGCGRQTTAIAAIGHLRPGIRIRWFSLDQEDAEEIDVKGPCGYLVRAADGGLERLGRCVDAVRATGGYLVVIGHDEADQLKITPPLQCVRVEPSHPVQVYRRRVARRGLTHWSDWEKAAALLEDALPSEARRLADLVEFADRRGGDIAEQREEVASEYRGWTDELRGWFAEHREPHQRALLVAAATLAPAAEETDVYSAASSLARRLKVTMNGGGLVWCPVTSVRALLRADPAEGRIVFRRHGYAASALRHALADYPLARSDVVTWLASLPTDTSVSHRSPERLAETFADLAAGHGLAGHITEASEQWGEEKHADLAFIALSRTCLHPLVGGRVRRALYDWSRTQSLPQTLKLTIARVCEPLGQVYPSIALTRLKHLATYGNPQVRREVVAAAVSLADSGSAHEVLKAALGWCAESNTERLSMAARRRRIRAGAMLFLELASRTSPSGMPTLLYGDGAIDPLDCVPAWRAILHTTDDGRGTALVETVRQWLDAALLAPRLRGRIAAAFVDAARLAGASFGGATVFGPVGAGTLAAEVMIELVRRWAATDPGNPVRRRIKEDIVIPLTTPWWLRLLKMMYVWLRTLVVNLRDQR</sequence>
<proteinExistence type="predicted"/>
<evidence type="ECO:0000313" key="1">
    <source>
        <dbReference type="EMBL" id="GAA4516576.1"/>
    </source>
</evidence>
<reference evidence="2" key="1">
    <citation type="journal article" date="2019" name="Int. J. Syst. Evol. Microbiol.">
        <title>The Global Catalogue of Microorganisms (GCM) 10K type strain sequencing project: providing services to taxonomists for standard genome sequencing and annotation.</title>
        <authorList>
            <consortium name="The Broad Institute Genomics Platform"/>
            <consortium name="The Broad Institute Genome Sequencing Center for Infectious Disease"/>
            <person name="Wu L."/>
            <person name="Ma J."/>
        </authorList>
    </citation>
    <scope>NUCLEOTIDE SEQUENCE [LARGE SCALE GENOMIC DNA]</scope>
    <source>
        <strain evidence="2">JCM 17933</strain>
    </source>
</reference>
<protein>
    <submittedName>
        <fullName evidence="1">Uncharacterized protein</fullName>
    </submittedName>
</protein>
<dbReference type="EMBL" id="BAABHF010000054">
    <property type="protein sequence ID" value="GAA4516576.1"/>
    <property type="molecule type" value="Genomic_DNA"/>
</dbReference>
<evidence type="ECO:0000313" key="2">
    <source>
        <dbReference type="Proteomes" id="UP001500503"/>
    </source>
</evidence>
<accession>A0ABP8R2Q1</accession>
<gene>
    <name evidence="1" type="ORF">GCM10023191_087780</name>
</gene>
<name>A0ABP8R2Q1_9ACTN</name>
<keyword evidence="2" id="KW-1185">Reference proteome</keyword>
<comment type="caution">
    <text evidence="1">The sequence shown here is derived from an EMBL/GenBank/DDBJ whole genome shotgun (WGS) entry which is preliminary data.</text>
</comment>